<dbReference type="InterPro" id="IPR002912">
    <property type="entry name" value="ACT_dom"/>
</dbReference>
<dbReference type="GO" id="GO:0009099">
    <property type="term" value="P:L-valine biosynthetic process"/>
    <property type="evidence" value="ECO:0007669"/>
    <property type="project" value="UniProtKB-UniRule"/>
</dbReference>
<evidence type="ECO:0000256" key="5">
    <source>
        <dbReference type="ARBA" id="ARBA00022605"/>
    </source>
</evidence>
<reference evidence="10 11" key="1">
    <citation type="journal article" date="1992" name="Lakartidningen">
        <title>[Penicillin V and not amoxicillin is the first choice preparation in acute otitis].</title>
        <authorList>
            <person name="Kamme C."/>
            <person name="Lundgren K."/>
            <person name="Prellner K."/>
        </authorList>
    </citation>
    <scope>NUCLEOTIDE SEQUENCE [LARGE SCALE GENOMIC DNA]</scope>
    <source>
        <strain evidence="10 11">W1</strain>
    </source>
</reference>
<comment type="function">
    <text evidence="8">Catalyzes the conversion of 2 pyruvate molecules into acetolactate in the first common step of the biosynthetic pathway of the branched-amino acids such as leucine, isoleucine, and valine.</text>
</comment>
<comment type="subunit">
    <text evidence="4 8">Dimer of large and small chains.</text>
</comment>
<comment type="pathway">
    <text evidence="2 8">Amino-acid biosynthesis; L-valine biosynthesis; L-valine from pyruvate: step 1/4.</text>
</comment>
<gene>
    <name evidence="10" type="primary">ilvN</name>
    <name evidence="10" type="ORF">EPJ80_04045</name>
</gene>
<evidence type="ECO:0000256" key="7">
    <source>
        <dbReference type="ARBA" id="ARBA00048670"/>
    </source>
</evidence>
<accession>A0A5C8CHJ3</accession>
<evidence type="ECO:0000259" key="9">
    <source>
        <dbReference type="PROSITE" id="PS51671"/>
    </source>
</evidence>
<dbReference type="InterPro" id="IPR045865">
    <property type="entry name" value="ACT-like_dom_sf"/>
</dbReference>
<dbReference type="NCBIfam" id="TIGR00119">
    <property type="entry name" value="acolac_sm"/>
    <property type="match status" value="1"/>
</dbReference>
<keyword evidence="6 8" id="KW-0100">Branched-chain amino acid biosynthesis</keyword>
<dbReference type="Proteomes" id="UP000325116">
    <property type="component" value="Unassembled WGS sequence"/>
</dbReference>
<evidence type="ECO:0000256" key="4">
    <source>
        <dbReference type="ARBA" id="ARBA00011744"/>
    </source>
</evidence>
<dbReference type="GO" id="GO:0009097">
    <property type="term" value="P:isoleucine biosynthetic process"/>
    <property type="evidence" value="ECO:0007669"/>
    <property type="project" value="UniProtKB-UniRule"/>
</dbReference>
<dbReference type="Gene3D" id="3.30.70.260">
    <property type="match status" value="1"/>
</dbReference>
<evidence type="ECO:0000256" key="6">
    <source>
        <dbReference type="ARBA" id="ARBA00023304"/>
    </source>
</evidence>
<evidence type="ECO:0000256" key="8">
    <source>
        <dbReference type="RuleBase" id="RU368092"/>
    </source>
</evidence>
<dbReference type="RefSeq" id="WP_147758003.1">
    <property type="nucleotide sequence ID" value="NZ_SAXT01000003.1"/>
</dbReference>
<evidence type="ECO:0000313" key="11">
    <source>
        <dbReference type="Proteomes" id="UP000325116"/>
    </source>
</evidence>
<protein>
    <recommendedName>
        <fullName evidence="8">Acetolactate synthase small subunit</fullName>
        <shortName evidence="8">AHAS</shortName>
        <shortName evidence="8">ALS</shortName>
        <ecNumber evidence="8">2.2.1.6</ecNumber>
    </recommendedName>
    <alternativeName>
        <fullName evidence="8">Acetohydroxy-acid synthase small subunit</fullName>
    </alternativeName>
</protein>
<dbReference type="PROSITE" id="PS51671">
    <property type="entry name" value="ACT"/>
    <property type="match status" value="1"/>
</dbReference>
<feature type="domain" description="ACT" evidence="9">
    <location>
        <begin position="5"/>
        <end position="79"/>
    </location>
</feature>
<dbReference type="InterPro" id="IPR027271">
    <property type="entry name" value="Acetolactate_synth/TF_NikR_C"/>
</dbReference>
<organism evidence="10 11">
    <name type="scientific">Brachyspira aalborgi</name>
    <dbReference type="NCBI Taxonomy" id="29522"/>
    <lineage>
        <taxon>Bacteria</taxon>
        <taxon>Pseudomonadati</taxon>
        <taxon>Spirochaetota</taxon>
        <taxon>Spirochaetia</taxon>
        <taxon>Brachyspirales</taxon>
        <taxon>Brachyspiraceae</taxon>
        <taxon>Brachyspira</taxon>
    </lineage>
</organism>
<dbReference type="PANTHER" id="PTHR30239:SF0">
    <property type="entry name" value="ACETOLACTATE SYNTHASE SMALL SUBUNIT 1, CHLOROPLASTIC"/>
    <property type="match status" value="1"/>
</dbReference>
<keyword evidence="5 8" id="KW-0028">Amino-acid biosynthesis</keyword>
<evidence type="ECO:0000313" key="10">
    <source>
        <dbReference type="EMBL" id="TXJ12780.1"/>
    </source>
</evidence>
<dbReference type="SUPFAM" id="SSF55021">
    <property type="entry name" value="ACT-like"/>
    <property type="match status" value="2"/>
</dbReference>
<evidence type="ECO:0000256" key="2">
    <source>
        <dbReference type="ARBA" id="ARBA00005025"/>
    </source>
</evidence>
<dbReference type="PANTHER" id="PTHR30239">
    <property type="entry name" value="ACETOLACTATE SYNTHASE SMALL SUBUNIT"/>
    <property type="match status" value="1"/>
</dbReference>
<dbReference type="EMBL" id="SAXT01000003">
    <property type="protein sequence ID" value="TXJ12780.1"/>
    <property type="molecule type" value="Genomic_DNA"/>
</dbReference>
<dbReference type="GO" id="GO:1990610">
    <property type="term" value="F:acetolactate synthase regulator activity"/>
    <property type="evidence" value="ECO:0007669"/>
    <property type="project" value="UniProtKB-UniRule"/>
</dbReference>
<dbReference type="AlphaFoldDB" id="A0A5C8CHJ3"/>
<dbReference type="NCBIfam" id="NF008864">
    <property type="entry name" value="PRK11895.1"/>
    <property type="match status" value="1"/>
</dbReference>
<dbReference type="UniPathway" id="UPA00049">
    <property type="reaction ID" value="UER00059"/>
</dbReference>
<evidence type="ECO:0000256" key="1">
    <source>
        <dbReference type="ARBA" id="ARBA00004974"/>
    </source>
</evidence>
<dbReference type="UniPathway" id="UPA00047">
    <property type="reaction ID" value="UER00055"/>
</dbReference>
<dbReference type="GO" id="GO:0003984">
    <property type="term" value="F:acetolactate synthase activity"/>
    <property type="evidence" value="ECO:0007669"/>
    <property type="project" value="UniProtKB-UniRule"/>
</dbReference>
<comment type="catalytic activity">
    <reaction evidence="7 8">
        <text>2 pyruvate + H(+) = (2S)-2-acetolactate + CO2</text>
        <dbReference type="Rhea" id="RHEA:25249"/>
        <dbReference type="ChEBI" id="CHEBI:15361"/>
        <dbReference type="ChEBI" id="CHEBI:15378"/>
        <dbReference type="ChEBI" id="CHEBI:16526"/>
        <dbReference type="ChEBI" id="CHEBI:58476"/>
        <dbReference type="EC" id="2.2.1.6"/>
    </reaction>
</comment>
<dbReference type="InterPro" id="IPR019455">
    <property type="entry name" value="Acetolactate_synth_ssu_C"/>
</dbReference>
<comment type="pathway">
    <text evidence="1 8">Amino-acid biosynthesis; L-isoleucine biosynthesis; L-isoleucine from 2-oxobutanoate: step 1/4.</text>
</comment>
<keyword evidence="8 10" id="KW-0808">Transferase</keyword>
<dbReference type="InterPro" id="IPR039557">
    <property type="entry name" value="AHAS_ACT"/>
</dbReference>
<dbReference type="EC" id="2.2.1.6" evidence="8"/>
<comment type="caution">
    <text evidence="10">The sequence shown here is derived from an EMBL/GenBank/DDBJ whole genome shotgun (WGS) entry which is preliminary data.</text>
</comment>
<name>A0A5C8CHJ3_9SPIR</name>
<dbReference type="GO" id="GO:0005829">
    <property type="term" value="C:cytosol"/>
    <property type="evidence" value="ECO:0007669"/>
    <property type="project" value="TreeGrafter"/>
</dbReference>
<dbReference type="InterPro" id="IPR004789">
    <property type="entry name" value="Acetalactate_synth_ssu"/>
</dbReference>
<proteinExistence type="inferred from homology"/>
<dbReference type="Gene3D" id="3.30.70.1150">
    <property type="entry name" value="ACT-like. Chain A, domain 2"/>
    <property type="match status" value="1"/>
</dbReference>
<evidence type="ECO:0000256" key="3">
    <source>
        <dbReference type="ARBA" id="ARBA00006341"/>
    </source>
</evidence>
<dbReference type="Pfam" id="PF10369">
    <property type="entry name" value="ALS_ss_C"/>
    <property type="match status" value="1"/>
</dbReference>
<dbReference type="CDD" id="cd04878">
    <property type="entry name" value="ACT_AHAS"/>
    <property type="match status" value="1"/>
</dbReference>
<comment type="similarity">
    <text evidence="3 8">Belongs to the acetolactate synthase small subunit family.</text>
</comment>
<dbReference type="Pfam" id="PF22629">
    <property type="entry name" value="ACT_AHAS_ss"/>
    <property type="match status" value="1"/>
</dbReference>
<sequence length="170" mass="19376">MKKRILVLFVDNSSGVLTRVCLLFSQRGFNILSITCSATCYTNIARMTIVTEGDESQISQIIKQTLKLIEIHSVFLLDNENIIERDLLLLKIAVEDSKKNELYDIINKYKAKITDEFSGGIITEFTDKPETIDNYLKEISEFNILELSRTGITAMERGDKIPTIDLTDNY</sequence>
<dbReference type="InterPro" id="IPR054480">
    <property type="entry name" value="AHAS_small-like_ACT"/>
</dbReference>